<proteinExistence type="predicted"/>
<protein>
    <submittedName>
        <fullName evidence="6">HTH-type transcriptional activator RhaS</fullName>
    </submittedName>
</protein>
<evidence type="ECO:0000313" key="7">
    <source>
        <dbReference type="Proteomes" id="UP000494363"/>
    </source>
</evidence>
<dbReference type="SUPFAM" id="SSF46689">
    <property type="entry name" value="Homeodomain-like"/>
    <property type="match status" value="1"/>
</dbReference>
<dbReference type="InterPro" id="IPR018060">
    <property type="entry name" value="HTH_AraC"/>
</dbReference>
<evidence type="ECO:0000256" key="1">
    <source>
        <dbReference type="ARBA" id="ARBA00023015"/>
    </source>
</evidence>
<keyword evidence="1" id="KW-0805">Transcription regulation</keyword>
<gene>
    <name evidence="6" type="primary">rhaS_23</name>
    <name evidence="6" type="ORF">LMG29542_05514</name>
</gene>
<organism evidence="6 7">
    <name type="scientific">Paraburkholderia humisilvae</name>
    <dbReference type="NCBI Taxonomy" id="627669"/>
    <lineage>
        <taxon>Bacteria</taxon>
        <taxon>Pseudomonadati</taxon>
        <taxon>Pseudomonadota</taxon>
        <taxon>Betaproteobacteria</taxon>
        <taxon>Burkholderiales</taxon>
        <taxon>Burkholderiaceae</taxon>
        <taxon>Paraburkholderia</taxon>
    </lineage>
</organism>
<evidence type="ECO:0000256" key="4">
    <source>
        <dbReference type="SAM" id="MobiDB-lite"/>
    </source>
</evidence>
<feature type="region of interest" description="Disordered" evidence="4">
    <location>
        <begin position="53"/>
        <end position="80"/>
    </location>
</feature>
<keyword evidence="3" id="KW-0804">Transcription</keyword>
<name>A0A6J5EPA1_9BURK</name>
<dbReference type="PRINTS" id="PR00032">
    <property type="entry name" value="HTHARAC"/>
</dbReference>
<keyword evidence="2" id="KW-0238">DNA-binding</keyword>
<dbReference type="PROSITE" id="PS00041">
    <property type="entry name" value="HTH_ARAC_FAMILY_1"/>
    <property type="match status" value="1"/>
</dbReference>
<dbReference type="InterPro" id="IPR009057">
    <property type="entry name" value="Homeodomain-like_sf"/>
</dbReference>
<dbReference type="InterPro" id="IPR020449">
    <property type="entry name" value="Tscrpt_reg_AraC-type_HTH"/>
</dbReference>
<dbReference type="Pfam" id="PF12833">
    <property type="entry name" value="HTH_18"/>
    <property type="match status" value="1"/>
</dbReference>
<dbReference type="InterPro" id="IPR050204">
    <property type="entry name" value="AraC_XylS_family_regulators"/>
</dbReference>
<feature type="compositionally biased region" description="Basic and acidic residues" evidence="4">
    <location>
        <begin position="53"/>
        <end position="63"/>
    </location>
</feature>
<dbReference type="PANTHER" id="PTHR46796:SF6">
    <property type="entry name" value="ARAC SUBFAMILY"/>
    <property type="match status" value="1"/>
</dbReference>
<feature type="domain" description="HTH araC/xylS-type" evidence="5">
    <location>
        <begin position="262"/>
        <end position="361"/>
    </location>
</feature>
<evidence type="ECO:0000313" key="6">
    <source>
        <dbReference type="EMBL" id="CAB3767062.1"/>
    </source>
</evidence>
<dbReference type="EMBL" id="CADIKH010000031">
    <property type="protein sequence ID" value="CAB3767062.1"/>
    <property type="molecule type" value="Genomic_DNA"/>
</dbReference>
<accession>A0A6J5EPA1</accession>
<dbReference type="PANTHER" id="PTHR46796">
    <property type="entry name" value="HTH-TYPE TRANSCRIPTIONAL ACTIVATOR RHAS-RELATED"/>
    <property type="match status" value="1"/>
</dbReference>
<keyword evidence="7" id="KW-1185">Reference proteome</keyword>
<evidence type="ECO:0000259" key="5">
    <source>
        <dbReference type="PROSITE" id="PS01124"/>
    </source>
</evidence>
<dbReference type="SMART" id="SM00342">
    <property type="entry name" value="HTH_ARAC"/>
    <property type="match status" value="1"/>
</dbReference>
<evidence type="ECO:0000256" key="2">
    <source>
        <dbReference type="ARBA" id="ARBA00023125"/>
    </source>
</evidence>
<dbReference type="Gene3D" id="1.10.10.60">
    <property type="entry name" value="Homeodomain-like"/>
    <property type="match status" value="1"/>
</dbReference>
<dbReference type="GO" id="GO:0043565">
    <property type="term" value="F:sequence-specific DNA binding"/>
    <property type="evidence" value="ECO:0007669"/>
    <property type="project" value="InterPro"/>
</dbReference>
<dbReference type="AlphaFoldDB" id="A0A6J5EPA1"/>
<dbReference type="PROSITE" id="PS01124">
    <property type="entry name" value="HTH_ARAC_FAMILY_2"/>
    <property type="match status" value="1"/>
</dbReference>
<dbReference type="InterPro" id="IPR035418">
    <property type="entry name" value="AraC-bd_2"/>
</dbReference>
<dbReference type="GO" id="GO:0003700">
    <property type="term" value="F:DNA-binding transcription factor activity"/>
    <property type="evidence" value="ECO:0007669"/>
    <property type="project" value="InterPro"/>
</dbReference>
<reference evidence="6 7" key="1">
    <citation type="submission" date="2020-04" db="EMBL/GenBank/DDBJ databases">
        <authorList>
            <person name="De Canck E."/>
        </authorList>
    </citation>
    <scope>NUCLEOTIDE SEQUENCE [LARGE SCALE GENOMIC DNA]</scope>
    <source>
        <strain evidence="6 7">LMG 29542</strain>
    </source>
</reference>
<dbReference type="Pfam" id="PF14525">
    <property type="entry name" value="AraC_binding_2"/>
    <property type="match status" value="1"/>
</dbReference>
<evidence type="ECO:0000256" key="3">
    <source>
        <dbReference type="ARBA" id="ARBA00023163"/>
    </source>
</evidence>
<sequence length="371" mass="40558">MGRSGHNVKGVGCVVNVAKRNGSHAVGHAAQRGAMTGVSQTLQIWKMLKGPEVPDDRAQRSESQHAQFDPGKSSAHLSGQGEPCRFKSAYSSITTAKWYRAGPIVIANIQVGGPVSQIEFPHEHGSDTSLTLIIVRSGEMLIGQDGQTLSFGPGDAILIDSSLRFTQFFRKLSQIAVLRVPKRALSERGIASRFVTACHPLREGPDAALIREFVLAFASHIDNVSEVLRTRIGRQMLPELLAVLIYSTDAANRGRSAKAVVMRATQLIERRIGDQTLSVEGMADELNTSISSLTRAFRQLGLSPMRHVYALRLEHARRLLATIPGLAIAEIACLNGFASPAHFSRMFKKQHGMTPREYLLHCRLIAEKELA</sequence>
<dbReference type="Proteomes" id="UP000494363">
    <property type="component" value="Unassembled WGS sequence"/>
</dbReference>
<dbReference type="InterPro" id="IPR018062">
    <property type="entry name" value="HTH_AraC-typ_CS"/>
</dbReference>